<evidence type="ECO:0000313" key="3">
    <source>
        <dbReference type="Proteomes" id="UP001148786"/>
    </source>
</evidence>
<keyword evidence="3" id="KW-1185">Reference proteome</keyword>
<proteinExistence type="predicted"/>
<dbReference type="EMBL" id="JANKHO010000185">
    <property type="protein sequence ID" value="KAJ3513680.1"/>
    <property type="molecule type" value="Genomic_DNA"/>
</dbReference>
<reference evidence="2" key="1">
    <citation type="submission" date="2022-07" db="EMBL/GenBank/DDBJ databases">
        <title>Genome Sequence of Agrocybe chaxingu.</title>
        <authorList>
            <person name="Buettner E."/>
        </authorList>
    </citation>
    <scope>NUCLEOTIDE SEQUENCE</scope>
    <source>
        <strain evidence="2">MP-N11</strain>
    </source>
</reference>
<gene>
    <name evidence="2" type="ORF">NLJ89_g2819</name>
</gene>
<evidence type="ECO:0000313" key="2">
    <source>
        <dbReference type="EMBL" id="KAJ3513680.1"/>
    </source>
</evidence>
<dbReference type="Proteomes" id="UP001148786">
    <property type="component" value="Unassembled WGS sequence"/>
</dbReference>
<name>A0A9W8MXD8_9AGAR</name>
<feature type="region of interest" description="Disordered" evidence="1">
    <location>
        <begin position="58"/>
        <end position="77"/>
    </location>
</feature>
<evidence type="ECO:0000256" key="1">
    <source>
        <dbReference type="SAM" id="MobiDB-lite"/>
    </source>
</evidence>
<accession>A0A9W8MXD8</accession>
<sequence>MTDSMSNYTFTIGGTHPPLSLSFPPGYTLSIPRKPVVMLPTPWPKMIDTGARQQVVSSTTEPTSTTFQPDGGAHAITSTHSSESLQVKLTQGVTDSPDNLPFHSFIKSDAMLQHSSMAPSGSPSTSDEIFASNLPPSTLVTNLIVPSSFGSDSRQESAARLSRSGSVNKTNALLAIVYIIFSAVSSMVI</sequence>
<protein>
    <submittedName>
        <fullName evidence="2">Uncharacterized protein</fullName>
    </submittedName>
</protein>
<organism evidence="2 3">
    <name type="scientific">Agrocybe chaxingu</name>
    <dbReference type="NCBI Taxonomy" id="84603"/>
    <lineage>
        <taxon>Eukaryota</taxon>
        <taxon>Fungi</taxon>
        <taxon>Dikarya</taxon>
        <taxon>Basidiomycota</taxon>
        <taxon>Agaricomycotina</taxon>
        <taxon>Agaricomycetes</taxon>
        <taxon>Agaricomycetidae</taxon>
        <taxon>Agaricales</taxon>
        <taxon>Agaricineae</taxon>
        <taxon>Strophariaceae</taxon>
        <taxon>Agrocybe</taxon>
    </lineage>
</organism>
<comment type="caution">
    <text evidence="2">The sequence shown here is derived from an EMBL/GenBank/DDBJ whole genome shotgun (WGS) entry which is preliminary data.</text>
</comment>
<dbReference type="AlphaFoldDB" id="A0A9W8MXD8"/>